<dbReference type="PANTHER" id="PTHR16469">
    <property type="entry name" value="UBIQUITIN-ASSOCIATED AND SH3 DOMAIN-CONTAINING BA-RELATED"/>
    <property type="match status" value="1"/>
</dbReference>
<dbReference type="EMBL" id="CAJNDS010002679">
    <property type="protein sequence ID" value="CAE7563254.1"/>
    <property type="molecule type" value="Genomic_DNA"/>
</dbReference>
<dbReference type="SUPFAM" id="SSF53254">
    <property type="entry name" value="Phosphoglycerate mutase-like"/>
    <property type="match status" value="1"/>
</dbReference>
<evidence type="ECO:0000313" key="3">
    <source>
        <dbReference type="Proteomes" id="UP000604046"/>
    </source>
</evidence>
<dbReference type="InterPro" id="IPR029033">
    <property type="entry name" value="His_PPase_superfam"/>
</dbReference>
<feature type="compositionally biased region" description="Basic and acidic residues" evidence="1">
    <location>
        <begin position="381"/>
        <end position="391"/>
    </location>
</feature>
<feature type="region of interest" description="Disordered" evidence="1">
    <location>
        <begin position="105"/>
        <end position="130"/>
    </location>
</feature>
<dbReference type="CDD" id="cd07067">
    <property type="entry name" value="HP_PGM_like"/>
    <property type="match status" value="1"/>
</dbReference>
<sequence length="525" mass="57836">MAFEVPMSLTNGQSLGYPVASQRAPRDEEIAIGVGKPFRVHSGDEVKRRYSFYTKSSEVLPQIEEGGSSLEVASSASDGTAEWPPAQSAWSPSAFNRAREEMPEILFPTKLKEPRQTASAQGGRGHSANPDLGHHPAVAVLRHGERQDSVFGSAWHGTEDFKRYPFDCPISDHAVLEAQQAAHKLRGFADFDVIVSSPYLRCVQTAIALADALDVMVLLDYELGEVFGPPVFGDLGPIQTGRAWRSRRELHAALQDWSPELLLGFSKLPVERVHWEKVMGRPPTWGEKLKDAHHRYAKRFLTYLSRGRRSGKSMILVSHGIMVQTCLKVLPSTSALSVASIPFCAGLMAGLRRFSIQQIVAEATNNAHPVDLTEVNSQSHEPAEKWPERNSPKKSANRHVEEAQLHTWDVQALGVQFATPSACTTASAKHQDVLARLKAGSFSWAQLQLLLGQLPTELPPQAFQSTGPAELSDSATQVSMEFFKCPSQGWTRQDSEKQLNATVMETPVPQLSLEGSRLLGRRLSR</sequence>
<name>A0A812UER3_9DINO</name>
<dbReference type="AlphaFoldDB" id="A0A812UER3"/>
<gene>
    <name evidence="2" type="primary">Icl1f</name>
    <name evidence="2" type="ORF">SNAT2548_LOCUS31836</name>
</gene>
<evidence type="ECO:0000313" key="2">
    <source>
        <dbReference type="EMBL" id="CAE7563254.1"/>
    </source>
</evidence>
<reference evidence="2" key="1">
    <citation type="submission" date="2021-02" db="EMBL/GenBank/DDBJ databases">
        <authorList>
            <person name="Dougan E. K."/>
            <person name="Rhodes N."/>
            <person name="Thang M."/>
            <person name="Chan C."/>
        </authorList>
    </citation>
    <scope>NUCLEOTIDE SEQUENCE</scope>
</reference>
<dbReference type="Gene3D" id="3.40.50.1240">
    <property type="entry name" value="Phosphoglycerate mutase-like"/>
    <property type="match status" value="1"/>
</dbReference>
<feature type="region of interest" description="Disordered" evidence="1">
    <location>
        <begin position="375"/>
        <end position="397"/>
    </location>
</feature>
<feature type="region of interest" description="Disordered" evidence="1">
    <location>
        <begin position="70"/>
        <end position="92"/>
    </location>
</feature>
<dbReference type="InterPro" id="IPR051710">
    <property type="entry name" value="Phosphatase_SH3-domain"/>
</dbReference>
<organism evidence="2 3">
    <name type="scientific">Symbiodinium natans</name>
    <dbReference type="NCBI Taxonomy" id="878477"/>
    <lineage>
        <taxon>Eukaryota</taxon>
        <taxon>Sar</taxon>
        <taxon>Alveolata</taxon>
        <taxon>Dinophyceae</taxon>
        <taxon>Suessiales</taxon>
        <taxon>Symbiodiniaceae</taxon>
        <taxon>Symbiodinium</taxon>
    </lineage>
</organism>
<proteinExistence type="predicted"/>
<dbReference type="InterPro" id="IPR013078">
    <property type="entry name" value="His_Pase_superF_clade-1"/>
</dbReference>
<protein>
    <submittedName>
        <fullName evidence="2">Icl1f protein</fullName>
    </submittedName>
</protein>
<dbReference type="PANTHER" id="PTHR16469:SF27">
    <property type="entry name" value="UBIQUITIN-ASSOCIATED AND SH3 DOMAIN-CONTAINING BA-RELATED"/>
    <property type="match status" value="1"/>
</dbReference>
<dbReference type="Pfam" id="PF00300">
    <property type="entry name" value="His_Phos_1"/>
    <property type="match status" value="1"/>
</dbReference>
<accession>A0A812UER3</accession>
<keyword evidence="3" id="KW-1185">Reference proteome</keyword>
<dbReference type="Proteomes" id="UP000604046">
    <property type="component" value="Unassembled WGS sequence"/>
</dbReference>
<comment type="caution">
    <text evidence="2">The sequence shown here is derived from an EMBL/GenBank/DDBJ whole genome shotgun (WGS) entry which is preliminary data.</text>
</comment>
<dbReference type="SMART" id="SM00855">
    <property type="entry name" value="PGAM"/>
    <property type="match status" value="1"/>
</dbReference>
<dbReference type="OrthoDB" id="433124at2759"/>
<evidence type="ECO:0000256" key="1">
    <source>
        <dbReference type="SAM" id="MobiDB-lite"/>
    </source>
</evidence>